<reference evidence="2" key="1">
    <citation type="journal article" date="2019" name="Int. J. Syst. Evol. Microbiol.">
        <title>The Global Catalogue of Microorganisms (GCM) 10K type strain sequencing project: providing services to taxonomists for standard genome sequencing and annotation.</title>
        <authorList>
            <consortium name="The Broad Institute Genomics Platform"/>
            <consortium name="The Broad Institute Genome Sequencing Center for Infectious Disease"/>
            <person name="Wu L."/>
            <person name="Ma J."/>
        </authorList>
    </citation>
    <scope>NUCLEOTIDE SEQUENCE [LARGE SCALE GENOMIC DNA]</scope>
    <source>
        <strain evidence="2">JCM 31202</strain>
    </source>
</reference>
<accession>A0ABW3ERS7</accession>
<dbReference type="EMBL" id="JBHTJA010000034">
    <property type="protein sequence ID" value="MFD0902360.1"/>
    <property type="molecule type" value="Genomic_DNA"/>
</dbReference>
<gene>
    <name evidence="1" type="ORF">ACFQ11_18320</name>
</gene>
<dbReference type="InterPro" id="IPR035979">
    <property type="entry name" value="RBD_domain_sf"/>
</dbReference>
<keyword evidence="2" id="KW-1185">Reference proteome</keyword>
<name>A0ABW3ERS7_9ACTN</name>
<sequence length="65" mass="7350">MTSTRPLGARCCGKVRFATQEAADAALRRIQNLAEGRHPIRVYRCPNGWFHMTSQPHSSERKEPA</sequence>
<evidence type="ECO:0000313" key="1">
    <source>
        <dbReference type="EMBL" id="MFD0902360.1"/>
    </source>
</evidence>
<proteinExistence type="predicted"/>
<dbReference type="RefSeq" id="WP_378300058.1">
    <property type="nucleotide sequence ID" value="NZ_JBHTJA010000034.1"/>
</dbReference>
<dbReference type="SUPFAM" id="SSF54928">
    <property type="entry name" value="RNA-binding domain, RBD"/>
    <property type="match status" value="1"/>
</dbReference>
<dbReference type="Proteomes" id="UP001596972">
    <property type="component" value="Unassembled WGS sequence"/>
</dbReference>
<evidence type="ECO:0000313" key="2">
    <source>
        <dbReference type="Proteomes" id="UP001596972"/>
    </source>
</evidence>
<organism evidence="1 2">
    <name type="scientific">Actinomadura sediminis</name>
    <dbReference type="NCBI Taxonomy" id="1038904"/>
    <lineage>
        <taxon>Bacteria</taxon>
        <taxon>Bacillati</taxon>
        <taxon>Actinomycetota</taxon>
        <taxon>Actinomycetes</taxon>
        <taxon>Streptosporangiales</taxon>
        <taxon>Thermomonosporaceae</taxon>
        <taxon>Actinomadura</taxon>
    </lineage>
</organism>
<comment type="caution">
    <text evidence="1">The sequence shown here is derived from an EMBL/GenBank/DDBJ whole genome shotgun (WGS) entry which is preliminary data.</text>
</comment>
<protein>
    <submittedName>
        <fullName evidence="1">Uncharacterized protein</fullName>
    </submittedName>
</protein>